<dbReference type="SUPFAM" id="SSF51735">
    <property type="entry name" value="NAD(P)-binding Rossmann-fold domains"/>
    <property type="match status" value="1"/>
</dbReference>
<protein>
    <recommendedName>
        <fullName evidence="1">PglD N-terminal domain-containing protein</fullName>
    </recommendedName>
</protein>
<dbReference type="Gene3D" id="3.40.50.20">
    <property type="match status" value="1"/>
</dbReference>
<keyword evidence="3" id="KW-1185">Reference proteome</keyword>
<organism evidence="2 3">
    <name type="scientific">Pseudidiomarina maritima</name>
    <dbReference type="NCBI Taxonomy" id="519453"/>
    <lineage>
        <taxon>Bacteria</taxon>
        <taxon>Pseudomonadati</taxon>
        <taxon>Pseudomonadota</taxon>
        <taxon>Gammaproteobacteria</taxon>
        <taxon>Alteromonadales</taxon>
        <taxon>Idiomarinaceae</taxon>
        <taxon>Pseudidiomarina</taxon>
    </lineage>
</organism>
<dbReference type="EMBL" id="QGTT01000029">
    <property type="protein sequence ID" value="PWW06851.1"/>
    <property type="molecule type" value="Genomic_DNA"/>
</dbReference>
<evidence type="ECO:0000313" key="3">
    <source>
        <dbReference type="Proteomes" id="UP000246964"/>
    </source>
</evidence>
<dbReference type="RefSeq" id="WP_110077012.1">
    <property type="nucleotide sequence ID" value="NZ_QGTT01000029.1"/>
</dbReference>
<feature type="domain" description="PglD N-terminal" evidence="1">
    <location>
        <begin position="5"/>
        <end position="79"/>
    </location>
</feature>
<gene>
    <name evidence="2" type="ORF">DET45_1293</name>
</gene>
<dbReference type="Pfam" id="PF17836">
    <property type="entry name" value="PglD_N"/>
    <property type="match status" value="1"/>
</dbReference>
<dbReference type="InterPro" id="IPR036291">
    <property type="entry name" value="NAD(P)-bd_dom_sf"/>
</dbReference>
<reference evidence="2 3" key="1">
    <citation type="submission" date="2018-05" db="EMBL/GenBank/DDBJ databases">
        <title>Freshwater and sediment microbial communities from various areas in North America, analyzing microbe dynamics in response to fracking.</title>
        <authorList>
            <person name="Lamendella R."/>
        </authorList>
    </citation>
    <scope>NUCLEOTIDE SEQUENCE [LARGE SCALE GENOMIC DNA]</scope>
    <source>
        <strain evidence="2 3">125B1</strain>
    </source>
</reference>
<evidence type="ECO:0000259" key="1">
    <source>
        <dbReference type="Pfam" id="PF17836"/>
    </source>
</evidence>
<dbReference type="AlphaFoldDB" id="A0A317PYB0"/>
<dbReference type="Proteomes" id="UP000246964">
    <property type="component" value="Unassembled WGS sequence"/>
</dbReference>
<comment type="caution">
    <text evidence="2">The sequence shown here is derived from an EMBL/GenBank/DDBJ whole genome shotgun (WGS) entry which is preliminary data.</text>
</comment>
<name>A0A317PYB0_9GAMM</name>
<dbReference type="OrthoDB" id="9794407at2"/>
<sequence length="83" mass="8698">MSLGRLLIVGAGGYGRTVVEAAAMCGWEFIAFVDDGFPAPCWSGHHDVIGDTSSITHVASDFDAAVCAVGNNQVRKEMIALVD</sequence>
<accession>A0A317PYB0</accession>
<proteinExistence type="predicted"/>
<dbReference type="InterPro" id="IPR041561">
    <property type="entry name" value="PglD_N"/>
</dbReference>
<evidence type="ECO:0000313" key="2">
    <source>
        <dbReference type="EMBL" id="PWW06851.1"/>
    </source>
</evidence>